<comment type="caution">
    <text evidence="1">The sequence shown here is derived from an EMBL/GenBank/DDBJ whole genome shotgun (WGS) entry which is preliminary data.</text>
</comment>
<accession>A0AC61D9G7</accession>
<evidence type="ECO:0000313" key="1">
    <source>
        <dbReference type="EMBL" id="PHV69262.1"/>
    </source>
</evidence>
<gene>
    <name evidence="1" type="ORF">CS063_16770</name>
</gene>
<dbReference type="Proteomes" id="UP000224460">
    <property type="component" value="Unassembled WGS sequence"/>
</dbReference>
<dbReference type="EMBL" id="PEDL01000038">
    <property type="protein sequence ID" value="PHV69262.1"/>
    <property type="molecule type" value="Genomic_DNA"/>
</dbReference>
<evidence type="ECO:0000313" key="2">
    <source>
        <dbReference type="Proteomes" id="UP000224460"/>
    </source>
</evidence>
<protein>
    <submittedName>
        <fullName evidence="1">Chemotaxis protein</fullName>
    </submittedName>
</protein>
<proteinExistence type="predicted"/>
<name>A0AC61D9G7_9FIRM</name>
<reference evidence="1" key="1">
    <citation type="submission" date="2017-10" db="EMBL/GenBank/DDBJ databases">
        <title>Genome sequence of cellulolytic Lachnospiraceae bacterium XHS1971 isolated from hotspring sediment.</title>
        <authorList>
            <person name="Vasudevan G."/>
            <person name="Joshi A.J."/>
            <person name="Hivarkar S."/>
            <person name="Lanjekar V.B."/>
            <person name="Dhakephalkar P.K."/>
            <person name="Dagar S."/>
        </authorList>
    </citation>
    <scope>NUCLEOTIDE SEQUENCE</scope>
    <source>
        <strain evidence="1">XHS1971</strain>
    </source>
</reference>
<sequence>MVNNVKIKTKIIVLTTLMMCSMIIIAVTSLWKYGIVLDHSLKVLEDSIRKDYDTAIQQQVDNTISLIQTVYDDYKAGTYTEEEAKRLAANLVRKLRYGDKGYFWIDTYEGDNIVLLGSDVEGTNRLAAVDSQGYKMVENIINVGKEGGGFTDYTFPEEGGTEFLPKRAYSKAFAPFKWVIGTGNYTNYIDNFIEENTNEVKKEIEAIKVQLMLIFVVSFIVSSISILFILKSIMSGFKGVVSYFGVMELGNFREPIPHKLINRKDDFGYLSNSMQKMKDSIAKLIAEAKESVMTSEVINKEINESINKLYRNIESVSATSEELAAGMQETSASTQSMSATIEEIVEASKSIAERSQEGAVKVVYMTDTVGKTKAEVEELQKNAINMKEEIQGNLKEAIAKAKIVEEIDILSEVIMNLANQTDLLALNATIEAARAGEAGKGFAVVAEEVRKLAEQSKNAVVNIKGTTKEVTTAMNNLTVNANRLLEFVDKDVSRDYEKFLEVTNSYKEDADFIDNLISEFSATAEELSASIENVLSSISEVAKAADEGALGITGIATAATEILEESNQIISNIKRGEEYSDKLIQEINKFNV</sequence>
<keyword evidence="2" id="KW-1185">Reference proteome</keyword>
<organism evidence="1 2">
    <name type="scientific">Sporanaerobium hydrogeniformans</name>
    <dbReference type="NCBI Taxonomy" id="3072179"/>
    <lineage>
        <taxon>Bacteria</taxon>
        <taxon>Bacillati</taxon>
        <taxon>Bacillota</taxon>
        <taxon>Clostridia</taxon>
        <taxon>Lachnospirales</taxon>
        <taxon>Lachnospiraceae</taxon>
        <taxon>Sporanaerobium</taxon>
    </lineage>
</organism>